<evidence type="ECO:0000256" key="5">
    <source>
        <dbReference type="ARBA" id="ARBA00022801"/>
    </source>
</evidence>
<dbReference type="GO" id="GO:0000105">
    <property type="term" value="P:L-histidine biosynthetic process"/>
    <property type="evidence" value="ECO:0007669"/>
    <property type="project" value="UniProtKB-KW"/>
</dbReference>
<accession>A0A1H1D062</accession>
<dbReference type="Gene3D" id="3.40.50.10860">
    <property type="entry name" value="Leucine Dehydrogenase, chain A, domain 1"/>
    <property type="match status" value="1"/>
</dbReference>
<dbReference type="Proteomes" id="UP000181917">
    <property type="component" value="Unassembled WGS sequence"/>
</dbReference>
<dbReference type="GO" id="GO:0004477">
    <property type="term" value="F:methenyltetrahydrofolate cyclohydrolase activity"/>
    <property type="evidence" value="ECO:0007669"/>
    <property type="project" value="UniProtKB-UniRule"/>
</dbReference>
<evidence type="ECO:0000259" key="12">
    <source>
        <dbReference type="Pfam" id="PF00763"/>
    </source>
</evidence>
<organism evidence="14 15">
    <name type="scientific">Crystallibacter crystallopoietes</name>
    <dbReference type="NCBI Taxonomy" id="37928"/>
    <lineage>
        <taxon>Bacteria</taxon>
        <taxon>Bacillati</taxon>
        <taxon>Actinomycetota</taxon>
        <taxon>Actinomycetes</taxon>
        <taxon>Micrococcales</taxon>
        <taxon>Micrococcaceae</taxon>
        <taxon>Crystallibacter</taxon>
    </lineage>
</organism>
<evidence type="ECO:0000313" key="15">
    <source>
        <dbReference type="Proteomes" id="UP000181917"/>
    </source>
</evidence>
<keyword evidence="9 11" id="KW-0486">Methionine biosynthesis</keyword>
<evidence type="ECO:0000256" key="11">
    <source>
        <dbReference type="HAMAP-Rule" id="MF_01576"/>
    </source>
</evidence>
<dbReference type="STRING" id="37928.SAMN04489742_2190"/>
<comment type="function">
    <text evidence="11">Catalyzes the oxidation of 5,10-methylenetetrahydrofolate to 5,10-methenyltetrahydrofolate and then the hydrolysis of 5,10-methenyltetrahydrofolate to 10-formyltetrahydrofolate.</text>
</comment>
<dbReference type="KEGG" id="acry:AC20117_06455"/>
<feature type="binding site" evidence="11">
    <location>
        <begin position="165"/>
        <end position="167"/>
    </location>
    <ligand>
        <name>NADP(+)</name>
        <dbReference type="ChEBI" id="CHEBI:58349"/>
    </ligand>
</feature>
<evidence type="ECO:0000313" key="14">
    <source>
        <dbReference type="EMBL" id="SDQ69853.1"/>
    </source>
</evidence>
<keyword evidence="7 11" id="KW-0560">Oxidoreductase</keyword>
<dbReference type="UniPathway" id="UPA00193"/>
<proteinExistence type="inferred from homology"/>
<reference evidence="14 15" key="1">
    <citation type="submission" date="2016-10" db="EMBL/GenBank/DDBJ databases">
        <authorList>
            <person name="de Groot N.N."/>
        </authorList>
    </citation>
    <scope>NUCLEOTIDE SEQUENCE [LARGE SCALE GENOMIC DNA]</scope>
    <source>
        <strain evidence="14 15">DSM 20117</strain>
    </source>
</reference>
<dbReference type="Pfam" id="PF00763">
    <property type="entry name" value="THF_DHG_CYH"/>
    <property type="match status" value="1"/>
</dbReference>
<comment type="subunit">
    <text evidence="11">Homodimer.</text>
</comment>
<evidence type="ECO:0000256" key="3">
    <source>
        <dbReference type="ARBA" id="ARBA00022605"/>
    </source>
</evidence>
<dbReference type="GO" id="GO:0004488">
    <property type="term" value="F:methylenetetrahydrofolate dehydrogenase (NADP+) activity"/>
    <property type="evidence" value="ECO:0007669"/>
    <property type="project" value="UniProtKB-UniRule"/>
</dbReference>
<evidence type="ECO:0000256" key="4">
    <source>
        <dbReference type="ARBA" id="ARBA00022755"/>
    </source>
</evidence>
<dbReference type="Pfam" id="PF02882">
    <property type="entry name" value="THF_DHG_CYH_C"/>
    <property type="match status" value="1"/>
</dbReference>
<dbReference type="PANTHER" id="PTHR48099:SF5">
    <property type="entry name" value="C-1-TETRAHYDROFOLATE SYNTHASE, CYTOPLASMIC"/>
    <property type="match status" value="1"/>
</dbReference>
<sequence length="295" mass="29333">MNARVLSGRPVAAAIQSQLSADIDELLRQGKKRQLLIVAATDDPSSASYVRTLQRFGGQTGVTVTVADLGPDASEIDIRTVLETASADENVHGIILQTPLPDGASISGLGSAIAVEKDVDGANPASLTRLLAGEACFAPATAAAVVELLDHYEVGLAGRPISVVGRSLVVGKPLLHLLLNRDATVTVAHSRTADLAAATGTAAVVVAAAGRAGLIRAAHVAQGSVVIDVGTNFDDAGALVGDVEAGSVGAVAAALSPVPGGVGAVTTALLFRNTVYGLPDPSGSPSLPAAAGAVL</sequence>
<dbReference type="InterPro" id="IPR046346">
    <property type="entry name" value="Aminoacid_DH-like_N_sf"/>
</dbReference>
<dbReference type="OrthoDB" id="9803580at2"/>
<feature type="domain" description="Tetrahydrofolate dehydrogenase/cyclohydrolase NAD(P)-binding" evidence="13">
    <location>
        <begin position="139"/>
        <end position="275"/>
    </location>
</feature>
<dbReference type="PRINTS" id="PR00085">
    <property type="entry name" value="THFDHDRGNASE"/>
</dbReference>
<evidence type="ECO:0000256" key="8">
    <source>
        <dbReference type="ARBA" id="ARBA00023102"/>
    </source>
</evidence>
<keyword evidence="8 11" id="KW-0368">Histidine biosynthesis</keyword>
<dbReference type="InterPro" id="IPR036291">
    <property type="entry name" value="NAD(P)-bd_dom_sf"/>
</dbReference>
<keyword evidence="10 11" id="KW-0511">Multifunctional enzyme</keyword>
<evidence type="ECO:0000256" key="2">
    <source>
        <dbReference type="ARBA" id="ARBA00022563"/>
    </source>
</evidence>
<dbReference type="GO" id="GO:0006164">
    <property type="term" value="P:purine nucleotide biosynthetic process"/>
    <property type="evidence" value="ECO:0007669"/>
    <property type="project" value="UniProtKB-KW"/>
</dbReference>
<evidence type="ECO:0000256" key="7">
    <source>
        <dbReference type="ARBA" id="ARBA00023002"/>
    </source>
</evidence>
<protein>
    <recommendedName>
        <fullName evidence="11">Bifunctional protein FolD</fullName>
    </recommendedName>
    <domain>
        <recommendedName>
            <fullName evidence="11">Methylenetetrahydrofolate dehydrogenase</fullName>
            <ecNumber evidence="11">1.5.1.5</ecNumber>
        </recommendedName>
    </domain>
    <domain>
        <recommendedName>
            <fullName evidence="11">Methenyltetrahydrofolate cyclohydrolase</fullName>
            <ecNumber evidence="11">3.5.4.9</ecNumber>
        </recommendedName>
    </domain>
</protein>
<keyword evidence="15" id="KW-1185">Reference proteome</keyword>
<evidence type="ECO:0000256" key="1">
    <source>
        <dbReference type="ARBA" id="ARBA00004777"/>
    </source>
</evidence>
<evidence type="ECO:0000256" key="6">
    <source>
        <dbReference type="ARBA" id="ARBA00022857"/>
    </source>
</evidence>
<dbReference type="Gene3D" id="3.40.50.720">
    <property type="entry name" value="NAD(P)-binding Rossmann-like Domain"/>
    <property type="match status" value="1"/>
</dbReference>
<comment type="catalytic activity">
    <reaction evidence="11">
        <text>(6R)-5,10-methylene-5,6,7,8-tetrahydrofolate + NADP(+) = (6R)-5,10-methenyltetrahydrofolate + NADPH</text>
        <dbReference type="Rhea" id="RHEA:22812"/>
        <dbReference type="ChEBI" id="CHEBI:15636"/>
        <dbReference type="ChEBI" id="CHEBI:57455"/>
        <dbReference type="ChEBI" id="CHEBI:57783"/>
        <dbReference type="ChEBI" id="CHEBI:58349"/>
        <dbReference type="EC" id="1.5.1.5"/>
    </reaction>
</comment>
<keyword evidence="3 11" id="KW-0028">Amino-acid biosynthesis</keyword>
<dbReference type="EC" id="1.5.1.5" evidence="11"/>
<dbReference type="PANTHER" id="PTHR48099">
    <property type="entry name" value="C-1-TETRAHYDROFOLATE SYNTHASE, CYTOPLASMIC-RELATED"/>
    <property type="match status" value="1"/>
</dbReference>
<dbReference type="HAMAP" id="MF_01576">
    <property type="entry name" value="THF_DHG_CYH"/>
    <property type="match status" value="1"/>
</dbReference>
<dbReference type="SUPFAM" id="SSF51735">
    <property type="entry name" value="NAD(P)-binding Rossmann-fold domains"/>
    <property type="match status" value="1"/>
</dbReference>
<feature type="binding site" evidence="11">
    <location>
        <position position="231"/>
    </location>
    <ligand>
        <name>NADP(+)</name>
        <dbReference type="ChEBI" id="CHEBI:58349"/>
    </ligand>
</feature>
<comment type="pathway">
    <text evidence="1 11">One-carbon metabolism; tetrahydrofolate interconversion.</text>
</comment>
<evidence type="ECO:0000256" key="9">
    <source>
        <dbReference type="ARBA" id="ARBA00023167"/>
    </source>
</evidence>
<comment type="catalytic activity">
    <reaction evidence="11">
        <text>(6R)-5,10-methenyltetrahydrofolate + H2O = (6R)-10-formyltetrahydrofolate + H(+)</text>
        <dbReference type="Rhea" id="RHEA:23700"/>
        <dbReference type="ChEBI" id="CHEBI:15377"/>
        <dbReference type="ChEBI" id="CHEBI:15378"/>
        <dbReference type="ChEBI" id="CHEBI:57455"/>
        <dbReference type="ChEBI" id="CHEBI:195366"/>
        <dbReference type="EC" id="3.5.4.9"/>
    </reaction>
</comment>
<dbReference type="GO" id="GO:0005829">
    <property type="term" value="C:cytosol"/>
    <property type="evidence" value="ECO:0007669"/>
    <property type="project" value="TreeGrafter"/>
</dbReference>
<evidence type="ECO:0000256" key="10">
    <source>
        <dbReference type="ARBA" id="ARBA00023268"/>
    </source>
</evidence>
<dbReference type="SUPFAM" id="SSF53223">
    <property type="entry name" value="Aminoacid dehydrogenase-like, N-terminal domain"/>
    <property type="match status" value="1"/>
</dbReference>
<name>A0A1H1D062_9MICC</name>
<dbReference type="EMBL" id="FNKH01000002">
    <property type="protein sequence ID" value="SDQ69853.1"/>
    <property type="molecule type" value="Genomic_DNA"/>
</dbReference>
<dbReference type="InterPro" id="IPR020631">
    <property type="entry name" value="THF_DH/CycHdrlase_NAD-bd_dom"/>
</dbReference>
<dbReference type="GO" id="GO:0009086">
    <property type="term" value="P:methionine biosynthetic process"/>
    <property type="evidence" value="ECO:0007669"/>
    <property type="project" value="UniProtKB-KW"/>
</dbReference>
<comment type="similarity">
    <text evidence="11">Belongs to the tetrahydrofolate dehydrogenase/cyclohydrolase family.</text>
</comment>
<evidence type="ECO:0000259" key="13">
    <source>
        <dbReference type="Pfam" id="PF02882"/>
    </source>
</evidence>
<feature type="domain" description="Tetrahydrofolate dehydrogenase/cyclohydrolase catalytic" evidence="12">
    <location>
        <begin position="6"/>
        <end position="120"/>
    </location>
</feature>
<dbReference type="RefSeq" id="WP_074700427.1">
    <property type="nucleotide sequence ID" value="NZ_CP018863.1"/>
</dbReference>
<keyword evidence="4 11" id="KW-0658">Purine biosynthesis</keyword>
<keyword evidence="2 11" id="KW-0554">One-carbon metabolism</keyword>
<dbReference type="InterPro" id="IPR020630">
    <property type="entry name" value="THF_DH/CycHdrlase_cat_dom"/>
</dbReference>
<dbReference type="InterPro" id="IPR000672">
    <property type="entry name" value="THF_DH/CycHdrlase"/>
</dbReference>
<comment type="caution">
    <text evidence="11">Lacks conserved residue(s) required for the propagation of feature annotation.</text>
</comment>
<gene>
    <name evidence="11" type="primary">folD</name>
    <name evidence="14" type="ORF">SAMN04489742_2190</name>
</gene>
<dbReference type="EC" id="3.5.4.9" evidence="11"/>
<dbReference type="GO" id="GO:0035999">
    <property type="term" value="P:tetrahydrofolate interconversion"/>
    <property type="evidence" value="ECO:0007669"/>
    <property type="project" value="UniProtKB-UniRule"/>
</dbReference>
<keyword evidence="6 11" id="KW-0521">NADP</keyword>
<keyword evidence="5 11" id="KW-0378">Hydrolase</keyword>
<dbReference type="AlphaFoldDB" id="A0A1H1D062"/>